<dbReference type="PRINTS" id="PR00080">
    <property type="entry name" value="SDRFAMILY"/>
</dbReference>
<dbReference type="PANTHER" id="PTHR42879:SF2">
    <property type="entry name" value="3-OXOACYL-[ACYL-CARRIER-PROTEIN] REDUCTASE FABG"/>
    <property type="match status" value="1"/>
</dbReference>
<sequence>MIIITSASRGIGKFLFEKLRYEGKEVIGFYNNTVPEITDGYYRLDITNEEQTKAFFIENRDKFKNIVLINTAGISYNSFGHKADLTQWKNVIDVNLVGCFNMINTFLGVMREDNFGRIINFASVVGQKGIPGTSAYASSKSALWGMSRALAVENGNKNVTINNINLGYFNIGMIEQVPENYMNTLVESIPAKRLGNPEEILSTVKFIIDNAYLNGASIDLNGGLF</sequence>
<proteinExistence type="inferred from homology"/>
<evidence type="ECO:0000256" key="1">
    <source>
        <dbReference type="ARBA" id="ARBA00006484"/>
    </source>
</evidence>
<dbReference type="Gene3D" id="3.40.50.720">
    <property type="entry name" value="NAD(P)-binding Rossmann-like Domain"/>
    <property type="match status" value="1"/>
</dbReference>
<dbReference type="SUPFAM" id="SSF51735">
    <property type="entry name" value="NAD(P)-binding Rossmann-fold domains"/>
    <property type="match status" value="1"/>
</dbReference>
<dbReference type="Pfam" id="PF00106">
    <property type="entry name" value="adh_short"/>
    <property type="match status" value="1"/>
</dbReference>
<evidence type="ECO:0000313" key="4">
    <source>
        <dbReference type="Proteomes" id="UP000637299"/>
    </source>
</evidence>
<name>A0ABR8ZAI6_9FLAO</name>
<dbReference type="InterPro" id="IPR036291">
    <property type="entry name" value="NAD(P)-bd_dom_sf"/>
</dbReference>
<dbReference type="InterPro" id="IPR050259">
    <property type="entry name" value="SDR"/>
</dbReference>
<reference evidence="3 4" key="1">
    <citation type="submission" date="2020-09" db="EMBL/GenBank/DDBJ databases">
        <title>Genome seq and assembly of Chryseobacterium sp.</title>
        <authorList>
            <person name="Chhetri G."/>
        </authorList>
    </citation>
    <scope>NUCLEOTIDE SEQUENCE [LARGE SCALE GENOMIC DNA]</scope>
    <source>
        <strain evidence="3 4">GCR10</strain>
    </source>
</reference>
<organism evidence="3 4">
    <name type="scientific">Chryseobacterium caseinilyticum</name>
    <dbReference type="NCBI Taxonomy" id="2771428"/>
    <lineage>
        <taxon>Bacteria</taxon>
        <taxon>Pseudomonadati</taxon>
        <taxon>Bacteroidota</taxon>
        <taxon>Flavobacteriia</taxon>
        <taxon>Flavobacteriales</taxon>
        <taxon>Weeksellaceae</taxon>
        <taxon>Chryseobacterium group</taxon>
        <taxon>Chryseobacterium</taxon>
    </lineage>
</organism>
<evidence type="ECO:0000256" key="2">
    <source>
        <dbReference type="RuleBase" id="RU000363"/>
    </source>
</evidence>
<comment type="caution">
    <text evidence="3">The sequence shown here is derived from an EMBL/GenBank/DDBJ whole genome shotgun (WGS) entry which is preliminary data.</text>
</comment>
<dbReference type="InterPro" id="IPR020904">
    <property type="entry name" value="Sc_DH/Rdtase_CS"/>
</dbReference>
<comment type="similarity">
    <text evidence="1 2">Belongs to the short-chain dehydrogenases/reductases (SDR) family.</text>
</comment>
<dbReference type="PROSITE" id="PS00061">
    <property type="entry name" value="ADH_SHORT"/>
    <property type="match status" value="1"/>
</dbReference>
<dbReference type="PANTHER" id="PTHR42879">
    <property type="entry name" value="3-OXOACYL-(ACYL-CARRIER-PROTEIN) REDUCTASE"/>
    <property type="match status" value="1"/>
</dbReference>
<dbReference type="EMBL" id="JACYFS010000001">
    <property type="protein sequence ID" value="MBD8082324.1"/>
    <property type="molecule type" value="Genomic_DNA"/>
</dbReference>
<gene>
    <name evidence="3" type="ORF">IC610_07790</name>
</gene>
<accession>A0ABR8ZAI6</accession>
<protein>
    <submittedName>
        <fullName evidence="3">SDR family oxidoreductase</fullName>
    </submittedName>
</protein>
<dbReference type="Proteomes" id="UP000637299">
    <property type="component" value="Unassembled WGS sequence"/>
</dbReference>
<dbReference type="RefSeq" id="WP_191736069.1">
    <property type="nucleotide sequence ID" value="NZ_JACYFS010000001.1"/>
</dbReference>
<evidence type="ECO:0000313" key="3">
    <source>
        <dbReference type="EMBL" id="MBD8082324.1"/>
    </source>
</evidence>
<dbReference type="PRINTS" id="PR00081">
    <property type="entry name" value="GDHRDH"/>
</dbReference>
<keyword evidence="4" id="KW-1185">Reference proteome</keyword>
<dbReference type="InterPro" id="IPR002347">
    <property type="entry name" value="SDR_fam"/>
</dbReference>